<comment type="caution">
    <text evidence="2">The sequence shown here is derived from an EMBL/GenBank/DDBJ whole genome shotgun (WGS) entry which is preliminary data.</text>
</comment>
<dbReference type="Proteomes" id="UP001266305">
    <property type="component" value="Unassembled WGS sequence"/>
</dbReference>
<sequence>PDAHSEEHSHPSHNPSYKTDTGPEVTAPSHNLTFDCHPSQKQLSSGINETYVPLKSACKPGQQTGFQILPGLLFFHQGKEQTISLYFVLSKTNRDHYQGKQASTPVSKL</sequence>
<evidence type="ECO:0000256" key="1">
    <source>
        <dbReference type="SAM" id="MobiDB-lite"/>
    </source>
</evidence>
<dbReference type="EMBL" id="JASSZA010000006">
    <property type="protein sequence ID" value="KAK2108144.1"/>
    <property type="molecule type" value="Genomic_DNA"/>
</dbReference>
<feature type="region of interest" description="Disordered" evidence="1">
    <location>
        <begin position="1"/>
        <end position="38"/>
    </location>
</feature>
<evidence type="ECO:0000313" key="3">
    <source>
        <dbReference type="Proteomes" id="UP001266305"/>
    </source>
</evidence>
<proteinExistence type="predicted"/>
<evidence type="ECO:0000313" key="2">
    <source>
        <dbReference type="EMBL" id="KAK2108144.1"/>
    </source>
</evidence>
<protein>
    <submittedName>
        <fullName evidence="2">Uncharacterized protein</fullName>
    </submittedName>
</protein>
<name>A0ABQ9VGX0_SAGOE</name>
<reference evidence="2 3" key="1">
    <citation type="submission" date="2023-05" db="EMBL/GenBank/DDBJ databases">
        <title>B98-5 Cell Line De Novo Hybrid Assembly: An Optical Mapping Approach.</title>
        <authorList>
            <person name="Kananen K."/>
            <person name="Auerbach J.A."/>
            <person name="Kautto E."/>
            <person name="Blachly J.S."/>
        </authorList>
    </citation>
    <scope>NUCLEOTIDE SEQUENCE [LARGE SCALE GENOMIC DNA]</scope>
    <source>
        <strain evidence="2">B95-8</strain>
        <tissue evidence="2">Cell line</tissue>
    </source>
</reference>
<gene>
    <name evidence="2" type="ORF">P7K49_013309</name>
</gene>
<organism evidence="2 3">
    <name type="scientific">Saguinus oedipus</name>
    <name type="common">Cotton-top tamarin</name>
    <name type="synonym">Oedipomidas oedipus</name>
    <dbReference type="NCBI Taxonomy" id="9490"/>
    <lineage>
        <taxon>Eukaryota</taxon>
        <taxon>Metazoa</taxon>
        <taxon>Chordata</taxon>
        <taxon>Craniata</taxon>
        <taxon>Vertebrata</taxon>
        <taxon>Euteleostomi</taxon>
        <taxon>Mammalia</taxon>
        <taxon>Eutheria</taxon>
        <taxon>Euarchontoglires</taxon>
        <taxon>Primates</taxon>
        <taxon>Haplorrhini</taxon>
        <taxon>Platyrrhini</taxon>
        <taxon>Cebidae</taxon>
        <taxon>Callitrichinae</taxon>
        <taxon>Saguinus</taxon>
    </lineage>
</organism>
<feature type="non-terminal residue" evidence="2">
    <location>
        <position position="1"/>
    </location>
</feature>
<keyword evidence="3" id="KW-1185">Reference proteome</keyword>
<accession>A0ABQ9VGX0</accession>
<feature type="compositionally biased region" description="Basic and acidic residues" evidence="1">
    <location>
        <begin position="1"/>
        <end position="10"/>
    </location>
</feature>